<dbReference type="InterPro" id="IPR000504">
    <property type="entry name" value="RRM_dom"/>
</dbReference>
<dbReference type="InterPro" id="IPR003961">
    <property type="entry name" value="FN3_dom"/>
</dbReference>
<evidence type="ECO:0000313" key="3">
    <source>
        <dbReference type="EMBL" id="CAE4588553.1"/>
    </source>
</evidence>
<reference evidence="3" key="1">
    <citation type="submission" date="2021-01" db="EMBL/GenBank/DDBJ databases">
        <authorList>
            <person name="Corre E."/>
            <person name="Pelletier E."/>
            <person name="Niang G."/>
            <person name="Scheremetjew M."/>
            <person name="Finn R."/>
            <person name="Kale V."/>
            <person name="Holt S."/>
            <person name="Cochrane G."/>
            <person name="Meng A."/>
            <person name="Brown T."/>
            <person name="Cohen L."/>
        </authorList>
    </citation>
    <scope>NUCLEOTIDE SEQUENCE</scope>
    <source>
        <strain evidence="3">CCMP3105</strain>
    </source>
</reference>
<dbReference type="EMBL" id="HBNR01033525">
    <property type="protein sequence ID" value="CAE4588553.1"/>
    <property type="molecule type" value="Transcribed_RNA"/>
</dbReference>
<dbReference type="SUPFAM" id="SSF54928">
    <property type="entry name" value="RNA-binding domain, RBD"/>
    <property type="match status" value="1"/>
</dbReference>
<dbReference type="Pfam" id="PF00076">
    <property type="entry name" value="RRM_1"/>
    <property type="match status" value="1"/>
</dbReference>
<feature type="domain" description="RRM" evidence="2">
    <location>
        <begin position="283"/>
        <end position="367"/>
    </location>
</feature>
<name>A0A7S4QMZ8_9DINO</name>
<dbReference type="SMART" id="SM00357">
    <property type="entry name" value="CSP"/>
    <property type="match status" value="1"/>
</dbReference>
<gene>
    <name evidence="3" type="ORF">AMON00008_LOCUS23002</name>
</gene>
<dbReference type="InterPro" id="IPR011129">
    <property type="entry name" value="CSD"/>
</dbReference>
<dbReference type="InterPro" id="IPR036116">
    <property type="entry name" value="FN3_sf"/>
</dbReference>
<dbReference type="SUPFAM" id="SSF49265">
    <property type="entry name" value="Fibronectin type III"/>
    <property type="match status" value="1"/>
</dbReference>
<dbReference type="PROSITE" id="PS50102">
    <property type="entry name" value="RRM"/>
    <property type="match status" value="1"/>
</dbReference>
<dbReference type="InterPro" id="IPR012677">
    <property type="entry name" value="Nucleotide-bd_a/b_plait_sf"/>
</dbReference>
<evidence type="ECO:0000259" key="2">
    <source>
        <dbReference type="PROSITE" id="PS50102"/>
    </source>
</evidence>
<organism evidence="3">
    <name type="scientific">Alexandrium monilatum</name>
    <dbReference type="NCBI Taxonomy" id="311494"/>
    <lineage>
        <taxon>Eukaryota</taxon>
        <taxon>Sar</taxon>
        <taxon>Alveolata</taxon>
        <taxon>Dinophyceae</taxon>
        <taxon>Gonyaulacales</taxon>
        <taxon>Pyrocystaceae</taxon>
        <taxon>Alexandrium</taxon>
    </lineage>
</organism>
<proteinExistence type="predicted"/>
<dbReference type="Gene3D" id="2.40.50.140">
    <property type="entry name" value="Nucleic acid-binding proteins"/>
    <property type="match status" value="1"/>
</dbReference>
<dbReference type="GO" id="GO:0003723">
    <property type="term" value="F:RNA binding"/>
    <property type="evidence" value="ECO:0007669"/>
    <property type="project" value="UniProtKB-UniRule"/>
</dbReference>
<accession>A0A7S4QMZ8</accession>
<sequence>MARSTEGVAAYGPAAAGPLAAGPLAVGLVPSSVFSSPSTTSMPTSKGAVAGGAETSGEQISDTVYFGTVKSYNDRRGFGFIACAETLATYGRDVYMAKAEVQNAGDMGNTGSRDVGHRGKYIADFHSALRIAEEDSVRFQVRLSVEGYPQAANVQRLRKFRGMVLHPPPEEGSSTNEDGDEAGTIVSEELMRVFGDREACLKRVDCGQVRLSSGDEVSFCMPEGPLGQGQGAALEAKQVVLLKTNRFTRTILGCFSLRLPRPRMGHNRAHRKDLRVDCHAFNDRIIIAGLPGDCDESELRRFFSKQGASDTIATRARGCGFASVSFPSMAEVAKFLSRTAHAFTDDKETQIATLHGRRTCTRPHADTPRLPALPAPSLLPGEINGTLLVNWSPLVLAVGYSVELRPVGMCANWQGVDGATGSLTTSASRFDKDRSSCKVMGLDATRAYEARVTYFTSCGCRAEASDISERCIPCPGARMPSAHPGFPLGLAGAGGLALPAVFGSCWPGAAAAAALTPMQLQAALQPTWPMGLPTPNSTGLVAGLPPATQPPLSALVSPPATSLLASSDTAQVSLSAGGTATAGSGWRCAHGAVIPPPPVPEVHPADEYGFAISVQWPSVSHATAYVVELREQGSSSVERFMRSAPMATRGSIVELRVGGLRPSGPPGQRYAAQVRCIADCGCESAPSAPGWSPTLGASAQPTAPATQVAQGSPTMLPTVAPSLQDALAPSPLGGASLVTPTLLPPTMTEQPQQQQQQTAPPQAFMTAVGMPSWVSAMQSQKAMQPTAVALYSQAPDSSPVAIDAGSAPSAAATLAAAMASADMGVAMGAPLVPPPMAPPSAKLLQVSTPHADSADTTPPELTGCEECLLLD</sequence>
<dbReference type="InterPro" id="IPR012340">
    <property type="entry name" value="NA-bd_OB-fold"/>
</dbReference>
<keyword evidence="1" id="KW-0694">RNA-binding</keyword>
<dbReference type="InterPro" id="IPR035979">
    <property type="entry name" value="RBD_domain_sf"/>
</dbReference>
<protein>
    <recommendedName>
        <fullName evidence="2">RRM domain-containing protein</fullName>
    </recommendedName>
</protein>
<dbReference type="CDD" id="cd00063">
    <property type="entry name" value="FN3"/>
    <property type="match status" value="1"/>
</dbReference>
<dbReference type="AlphaFoldDB" id="A0A7S4QMZ8"/>
<evidence type="ECO:0000256" key="1">
    <source>
        <dbReference type="PROSITE-ProRule" id="PRU00176"/>
    </source>
</evidence>
<dbReference type="Gene3D" id="3.30.70.330">
    <property type="match status" value="1"/>
</dbReference>